<gene>
    <name evidence="1" type="ORF">NEISICOT_01934</name>
</gene>
<sequence length="208" mass="22946">MHGVLEDVDIGFKRFVGMILPACNQFAEHDFLLVNHQTGEIGFCLFVEKPDALGTVDDDNGFLHAVENEAVQPADAAVGKLMAAGRFGRLLQIAGSERSQHGDKVTRAAEQDRSNQGLCIPIKRMQADAAVEQQIEEEQHRRVARVQHGIMPVAEEAGRRDERKDKDAEARIDSASDIHQYHHHRNIDDCAGIGQIQSLPLPVRTGDG</sequence>
<protein>
    <submittedName>
        <fullName evidence="1">Uncharacterized protein</fullName>
    </submittedName>
</protein>
<dbReference type="EMBL" id="ACKO02000011">
    <property type="protein sequence ID" value="EET44212.1"/>
    <property type="molecule type" value="Genomic_DNA"/>
</dbReference>
<evidence type="ECO:0000313" key="1">
    <source>
        <dbReference type="EMBL" id="EET44212.1"/>
    </source>
</evidence>
<proteinExistence type="predicted"/>
<evidence type="ECO:0000313" key="2">
    <source>
        <dbReference type="Proteomes" id="UP000005365"/>
    </source>
</evidence>
<dbReference type="AlphaFoldDB" id="C6M5Y5"/>
<keyword evidence="2" id="KW-1185">Reference proteome</keyword>
<organism evidence="1 2">
    <name type="scientific">Neisseria sicca ATCC 29256</name>
    <dbReference type="NCBI Taxonomy" id="547045"/>
    <lineage>
        <taxon>Bacteria</taxon>
        <taxon>Pseudomonadati</taxon>
        <taxon>Pseudomonadota</taxon>
        <taxon>Betaproteobacteria</taxon>
        <taxon>Neisseriales</taxon>
        <taxon>Neisseriaceae</taxon>
        <taxon>Neisseria</taxon>
    </lineage>
</organism>
<name>C6M5Y5_NEISI</name>
<dbReference type="Proteomes" id="UP000005365">
    <property type="component" value="Unassembled WGS sequence"/>
</dbReference>
<reference evidence="1" key="1">
    <citation type="submission" date="2009-07" db="EMBL/GenBank/DDBJ databases">
        <authorList>
            <person name="Weinstock G."/>
            <person name="Sodergren E."/>
            <person name="Clifton S."/>
            <person name="Fulton L."/>
            <person name="Fulton B."/>
            <person name="Courtney L."/>
            <person name="Fronick C."/>
            <person name="Harrison M."/>
            <person name="Strong C."/>
            <person name="Farmer C."/>
            <person name="Delahaunty K."/>
            <person name="Markovic C."/>
            <person name="Hall O."/>
            <person name="Minx P."/>
            <person name="Tomlinson C."/>
            <person name="Mitreva M."/>
            <person name="Nelson J."/>
            <person name="Hou S."/>
            <person name="Wollam A."/>
            <person name="Pepin K.H."/>
            <person name="Johnson M."/>
            <person name="Bhonagiri V."/>
            <person name="Nash W.E."/>
            <person name="Warren W."/>
            <person name="Chinwalla A."/>
            <person name="Mardis E.R."/>
            <person name="Wilson R.K."/>
        </authorList>
    </citation>
    <scope>NUCLEOTIDE SEQUENCE [LARGE SCALE GENOMIC DNA]</scope>
    <source>
        <strain evidence="1">ATCC 29256</strain>
    </source>
</reference>
<accession>C6M5Y5</accession>
<comment type="caution">
    <text evidence="1">The sequence shown here is derived from an EMBL/GenBank/DDBJ whole genome shotgun (WGS) entry which is preliminary data.</text>
</comment>